<dbReference type="AlphaFoldDB" id="A0A0N4WFC4"/>
<reference evidence="1 2" key="2">
    <citation type="submission" date="2018-11" db="EMBL/GenBank/DDBJ databases">
        <authorList>
            <consortium name="Pathogen Informatics"/>
        </authorList>
    </citation>
    <scope>NUCLEOTIDE SEQUENCE [LARGE SCALE GENOMIC DNA]</scope>
    <source>
        <strain evidence="1 2">MHpl1</strain>
    </source>
</reference>
<name>A0A0N4WFC4_HAEPC</name>
<dbReference type="InterPro" id="IPR036397">
    <property type="entry name" value="RNaseH_sf"/>
</dbReference>
<proteinExistence type="predicted"/>
<dbReference type="GO" id="GO:0003676">
    <property type="term" value="F:nucleic acid binding"/>
    <property type="evidence" value="ECO:0007669"/>
    <property type="project" value="InterPro"/>
</dbReference>
<accession>A0A0N4WFC4</accession>
<dbReference type="STRING" id="6290.A0A0N4WFC4"/>
<gene>
    <name evidence="1" type="ORF">HPLM_LOCUS9397</name>
</gene>
<evidence type="ECO:0000313" key="1">
    <source>
        <dbReference type="EMBL" id="VDO37373.1"/>
    </source>
</evidence>
<dbReference type="Proteomes" id="UP000268014">
    <property type="component" value="Unassembled WGS sequence"/>
</dbReference>
<keyword evidence="2" id="KW-1185">Reference proteome</keyword>
<reference evidence="3" key="1">
    <citation type="submission" date="2017-02" db="UniProtKB">
        <authorList>
            <consortium name="WormBaseParasite"/>
        </authorList>
    </citation>
    <scope>IDENTIFICATION</scope>
</reference>
<dbReference type="EMBL" id="UZAF01017053">
    <property type="protein sequence ID" value="VDO37373.1"/>
    <property type="molecule type" value="Genomic_DNA"/>
</dbReference>
<evidence type="ECO:0000313" key="3">
    <source>
        <dbReference type="WBParaSite" id="HPLM_0000940501-mRNA-1"/>
    </source>
</evidence>
<dbReference type="Gene3D" id="3.30.420.10">
    <property type="entry name" value="Ribonuclease H-like superfamily/Ribonuclease H"/>
    <property type="match status" value="1"/>
</dbReference>
<dbReference type="WBParaSite" id="HPLM_0000940501-mRNA-1">
    <property type="protein sequence ID" value="HPLM_0000940501-mRNA-1"/>
    <property type="gene ID" value="HPLM_0000940501"/>
</dbReference>
<sequence>MQKKIMVWVAITHEAKPTLIFIDDVKINDIHRASATQQRCQDTFPGFMNAQEWPSNSRDLNPVDYSVWSISESKVCSI</sequence>
<protein>
    <submittedName>
        <fullName evidence="3">DDE_3 domain-containing protein</fullName>
    </submittedName>
</protein>
<dbReference type="OrthoDB" id="5874562at2759"/>
<evidence type="ECO:0000313" key="2">
    <source>
        <dbReference type="Proteomes" id="UP000268014"/>
    </source>
</evidence>
<organism evidence="3">
    <name type="scientific">Haemonchus placei</name>
    <name type="common">Barber's pole worm</name>
    <dbReference type="NCBI Taxonomy" id="6290"/>
    <lineage>
        <taxon>Eukaryota</taxon>
        <taxon>Metazoa</taxon>
        <taxon>Ecdysozoa</taxon>
        <taxon>Nematoda</taxon>
        <taxon>Chromadorea</taxon>
        <taxon>Rhabditida</taxon>
        <taxon>Rhabditina</taxon>
        <taxon>Rhabditomorpha</taxon>
        <taxon>Strongyloidea</taxon>
        <taxon>Trichostrongylidae</taxon>
        <taxon>Haemonchus</taxon>
    </lineage>
</organism>